<gene>
    <name evidence="9" type="ORF">FDA94_04700</name>
</gene>
<evidence type="ECO:0000313" key="10">
    <source>
        <dbReference type="Proteomes" id="UP000308705"/>
    </source>
</evidence>
<accession>A0A4U3MQM2</accession>
<evidence type="ECO:0000256" key="4">
    <source>
        <dbReference type="ARBA" id="ARBA00022989"/>
    </source>
</evidence>
<evidence type="ECO:0000256" key="2">
    <source>
        <dbReference type="ARBA" id="ARBA00022475"/>
    </source>
</evidence>
<protein>
    <submittedName>
        <fullName evidence="9">PspC domain-containing protein</fullName>
    </submittedName>
</protein>
<feature type="region of interest" description="Disordered" evidence="6">
    <location>
        <begin position="1"/>
        <end position="38"/>
    </location>
</feature>
<evidence type="ECO:0000256" key="7">
    <source>
        <dbReference type="SAM" id="Phobius"/>
    </source>
</evidence>
<dbReference type="OrthoDB" id="3535301at2"/>
<evidence type="ECO:0000259" key="8">
    <source>
        <dbReference type="Pfam" id="PF04024"/>
    </source>
</evidence>
<feature type="domain" description="Phage shock protein PspC N-terminal" evidence="8">
    <location>
        <begin position="43"/>
        <end position="98"/>
    </location>
</feature>
<feature type="region of interest" description="Disordered" evidence="6">
    <location>
        <begin position="224"/>
        <end position="267"/>
    </location>
</feature>
<feature type="transmembrane region" description="Helical" evidence="7">
    <location>
        <begin position="69"/>
        <end position="96"/>
    </location>
</feature>
<feature type="transmembrane region" description="Helical" evidence="7">
    <location>
        <begin position="356"/>
        <end position="375"/>
    </location>
</feature>
<dbReference type="GO" id="GO:0005886">
    <property type="term" value="C:plasma membrane"/>
    <property type="evidence" value="ECO:0007669"/>
    <property type="project" value="UniProtKB-SubCell"/>
</dbReference>
<evidence type="ECO:0000256" key="6">
    <source>
        <dbReference type="SAM" id="MobiDB-lite"/>
    </source>
</evidence>
<dbReference type="EMBL" id="SZQA01000002">
    <property type="protein sequence ID" value="TKK91054.1"/>
    <property type="molecule type" value="Genomic_DNA"/>
</dbReference>
<dbReference type="InterPro" id="IPR052027">
    <property type="entry name" value="PspC"/>
</dbReference>
<evidence type="ECO:0000256" key="5">
    <source>
        <dbReference type="ARBA" id="ARBA00023136"/>
    </source>
</evidence>
<comment type="subcellular location">
    <subcellularLocation>
        <location evidence="1">Cell membrane</location>
        <topology evidence="1">Single-pass membrane protein</topology>
    </subcellularLocation>
</comment>
<feature type="compositionally biased region" description="Pro residues" evidence="6">
    <location>
        <begin position="299"/>
        <end position="309"/>
    </location>
</feature>
<feature type="transmembrane region" description="Helical" evidence="7">
    <location>
        <begin position="382"/>
        <end position="401"/>
    </location>
</feature>
<feature type="compositionally biased region" description="Basic and acidic residues" evidence="6">
    <location>
        <begin position="15"/>
        <end position="30"/>
    </location>
</feature>
<evidence type="ECO:0000256" key="1">
    <source>
        <dbReference type="ARBA" id="ARBA00004162"/>
    </source>
</evidence>
<dbReference type="Pfam" id="PF04024">
    <property type="entry name" value="PspC"/>
    <property type="match status" value="1"/>
</dbReference>
<feature type="region of interest" description="Disordered" evidence="6">
    <location>
        <begin position="292"/>
        <end position="319"/>
    </location>
</feature>
<keyword evidence="4 7" id="KW-1133">Transmembrane helix</keyword>
<dbReference type="PANTHER" id="PTHR33885">
    <property type="entry name" value="PHAGE SHOCK PROTEIN C"/>
    <property type="match status" value="1"/>
</dbReference>
<keyword evidence="3 7" id="KW-0812">Transmembrane</keyword>
<dbReference type="Proteomes" id="UP000308705">
    <property type="component" value="Unassembled WGS sequence"/>
</dbReference>
<evidence type="ECO:0000256" key="3">
    <source>
        <dbReference type="ARBA" id="ARBA00022692"/>
    </source>
</evidence>
<feature type="transmembrane region" description="Helical" evidence="7">
    <location>
        <begin position="143"/>
        <end position="170"/>
    </location>
</feature>
<feature type="transmembrane region" description="Helical" evidence="7">
    <location>
        <begin position="325"/>
        <end position="344"/>
    </location>
</feature>
<dbReference type="InterPro" id="IPR007168">
    <property type="entry name" value="Phageshock_PspC_N"/>
</dbReference>
<keyword evidence="2" id="KW-1003">Cell membrane</keyword>
<sequence length="524" mass="54613">MSSRAYASGRVPETAFRDVPDGGHPRKTDRMGTMTEAPPEEIQLARSSDGRMLVGVCGGMGRFTGMDPVLFRVGFAVLLLGSGIGLFLYIAAFLLMREPGGGPGYVEQWTRRIFDPETVMALLVAVFTLGLIINLASGGIDRGTIVVGVLLAIALLAAHARGVDVLGLITSIPERLSGRRGTTKMESVPAAAPTITVAGFTTGATGGNLRETVRESFRESYRMSFGRYPSTSSADDGPEAREPAPEAQAPTRDYPPPPPRPKAPDGYRRLSDLAYEARQAAYAAGDAFAPHGPFAKRAPAPPPPPPPVRAPKAPKAPKVKKRRSFVGVLTFVLAMIVGGVMVAVQQPGTESVSLPMVGGAVLAVIGGGLLVAAWFGRGAGLIALGVIVAVALVVGTSVTGIPKRVGSYAWHPTTVATAQRTYAVDVGAGELDLTDLELAPGSRIRFDASVSLGQLTVVVPPDAVIEVHGTTRLGDVKIDHHVSDGTDVSISRVLNPVTSPDGLAATIELYVSAGVGDVEVRRGA</sequence>
<evidence type="ECO:0000313" key="9">
    <source>
        <dbReference type="EMBL" id="TKK91054.1"/>
    </source>
</evidence>
<comment type="caution">
    <text evidence="9">The sequence shown here is derived from an EMBL/GenBank/DDBJ whole genome shotgun (WGS) entry which is preliminary data.</text>
</comment>
<feature type="transmembrane region" description="Helical" evidence="7">
    <location>
        <begin position="117"/>
        <end position="137"/>
    </location>
</feature>
<keyword evidence="5 7" id="KW-0472">Membrane</keyword>
<organism evidence="9 10">
    <name type="scientific">Herbidospora galbida</name>
    <dbReference type="NCBI Taxonomy" id="2575442"/>
    <lineage>
        <taxon>Bacteria</taxon>
        <taxon>Bacillati</taxon>
        <taxon>Actinomycetota</taxon>
        <taxon>Actinomycetes</taxon>
        <taxon>Streptosporangiales</taxon>
        <taxon>Streptosporangiaceae</taxon>
        <taxon>Herbidospora</taxon>
    </lineage>
</organism>
<name>A0A4U3MQM2_9ACTN</name>
<dbReference type="AlphaFoldDB" id="A0A4U3MQM2"/>
<keyword evidence="10" id="KW-1185">Reference proteome</keyword>
<proteinExistence type="predicted"/>
<reference evidence="9 10" key="1">
    <citation type="submission" date="2019-04" db="EMBL/GenBank/DDBJ databases">
        <title>Herbidospora sp. NEAU-GS14.nov., a novel actinomycete isolated from soil.</title>
        <authorList>
            <person name="Han L."/>
        </authorList>
    </citation>
    <scope>NUCLEOTIDE SEQUENCE [LARGE SCALE GENOMIC DNA]</scope>
    <source>
        <strain evidence="9 10">NEAU-GS14</strain>
    </source>
</reference>
<dbReference type="PANTHER" id="PTHR33885:SF3">
    <property type="entry name" value="PHAGE SHOCK PROTEIN C"/>
    <property type="match status" value="1"/>
</dbReference>